<dbReference type="AlphaFoldDB" id="A0A562J6D1"/>
<gene>
    <name evidence="3" type="ORF">LY60_02648</name>
</gene>
<keyword evidence="1" id="KW-0479">Metal-binding</keyword>
<evidence type="ECO:0000259" key="2">
    <source>
        <dbReference type="SMART" id="SM00852"/>
    </source>
</evidence>
<dbReference type="CDD" id="cd03522">
    <property type="entry name" value="MoeA_like"/>
    <property type="match status" value="1"/>
</dbReference>
<keyword evidence="1" id="KW-0460">Magnesium</keyword>
<dbReference type="EC" id="2.10.1.1" evidence="1"/>
<evidence type="ECO:0000256" key="1">
    <source>
        <dbReference type="RuleBase" id="RU365090"/>
    </source>
</evidence>
<keyword evidence="4" id="KW-1185">Reference proteome</keyword>
<sequence>MKVVRTDDSVGMVLGHDITEIVPGEFKGVAFKKGHVIQEEDIKRLLRIGKEHIYIFELKENELHEDEAALALGNLICGRGVHFSTPPREGKINILPDYKGLLKISRDVLDDVNELGDICLATIHGNRTINEGELIGGCRVIPLKINKTKIEDVEKIIVEKGKIFEVKKFKALKSAIIVTGSEVYKGRITDKFGPVVERKLLEFGAEVFYKTIVPDDSDIIKETILKCKEMGAELIVVTGGMSVDPDDKTPGAIKSTGADIVSYGSPVLPGAMLLFAYLGGIPVFGLPGCVMFSATTAFDILLPRVMAGEIIVKRDITRMGYGGQCLKCQVCTFPNCHFGKY</sequence>
<dbReference type="OrthoDB" id="9767940at2"/>
<dbReference type="GO" id="GO:0061599">
    <property type="term" value="F:molybdopterin molybdotransferase activity"/>
    <property type="evidence" value="ECO:0007669"/>
    <property type="project" value="UniProtKB-UniRule"/>
</dbReference>
<keyword evidence="1" id="KW-0500">Molybdenum</keyword>
<accession>A0A562J6D1</accession>
<dbReference type="RefSeq" id="WP_145084504.1">
    <property type="nucleotide sequence ID" value="NZ_VLKH01000008.1"/>
</dbReference>
<comment type="function">
    <text evidence="1">Catalyzes the insertion of molybdate into adenylated molybdopterin with the concomitant release of AMP.</text>
</comment>
<dbReference type="GO" id="GO:0005829">
    <property type="term" value="C:cytosol"/>
    <property type="evidence" value="ECO:0007669"/>
    <property type="project" value="TreeGrafter"/>
</dbReference>
<dbReference type="GO" id="GO:0006777">
    <property type="term" value="P:Mo-molybdopterin cofactor biosynthetic process"/>
    <property type="evidence" value="ECO:0007669"/>
    <property type="project" value="UniProtKB-UniRule"/>
</dbReference>
<comment type="cofactor">
    <cofactor evidence="1">
        <name>Mg(2+)</name>
        <dbReference type="ChEBI" id="CHEBI:18420"/>
    </cofactor>
</comment>
<dbReference type="InterPro" id="IPR001453">
    <property type="entry name" value="MoaB/Mog_dom"/>
</dbReference>
<comment type="similarity">
    <text evidence="1">Belongs to the MoeA family.</text>
</comment>
<dbReference type="GO" id="GO:0046872">
    <property type="term" value="F:metal ion binding"/>
    <property type="evidence" value="ECO:0007669"/>
    <property type="project" value="UniProtKB-UniRule"/>
</dbReference>
<dbReference type="UniPathway" id="UPA00344"/>
<dbReference type="InterPro" id="IPR036425">
    <property type="entry name" value="MoaB/Mog-like_dom_sf"/>
</dbReference>
<evidence type="ECO:0000313" key="4">
    <source>
        <dbReference type="Proteomes" id="UP000315343"/>
    </source>
</evidence>
<comment type="caution">
    <text evidence="3">The sequence shown here is derived from an EMBL/GenBank/DDBJ whole genome shotgun (WGS) entry which is preliminary data.</text>
</comment>
<organism evidence="3 4">
    <name type="scientific">Sedimentibacter saalensis</name>
    <dbReference type="NCBI Taxonomy" id="130788"/>
    <lineage>
        <taxon>Bacteria</taxon>
        <taxon>Bacillati</taxon>
        <taxon>Bacillota</taxon>
        <taxon>Tissierellia</taxon>
        <taxon>Sedimentibacter</taxon>
    </lineage>
</organism>
<dbReference type="EMBL" id="VLKH01000008">
    <property type="protein sequence ID" value="TWH78623.1"/>
    <property type="molecule type" value="Genomic_DNA"/>
</dbReference>
<protein>
    <recommendedName>
        <fullName evidence="1">Molybdopterin molybdenumtransferase</fullName>
        <ecNumber evidence="1">2.10.1.1</ecNumber>
    </recommendedName>
</protein>
<dbReference type="SUPFAM" id="SSF53218">
    <property type="entry name" value="Molybdenum cofactor biosynthesis proteins"/>
    <property type="match status" value="1"/>
</dbReference>
<keyword evidence="1" id="KW-0501">Molybdenum cofactor biosynthesis</keyword>
<evidence type="ECO:0000313" key="3">
    <source>
        <dbReference type="EMBL" id="TWH78623.1"/>
    </source>
</evidence>
<keyword evidence="1" id="KW-0808">Transferase</keyword>
<dbReference type="PANTHER" id="PTHR10192:SF28">
    <property type="entry name" value="MOLYBDOPTERIN MOLYBDENUMTRANSFERASE"/>
    <property type="match status" value="1"/>
</dbReference>
<dbReference type="PANTHER" id="PTHR10192">
    <property type="entry name" value="MOLYBDOPTERIN BIOSYNTHESIS PROTEIN"/>
    <property type="match status" value="1"/>
</dbReference>
<feature type="domain" description="MoaB/Mog" evidence="2">
    <location>
        <begin position="175"/>
        <end position="307"/>
    </location>
</feature>
<proteinExistence type="inferred from homology"/>
<dbReference type="Proteomes" id="UP000315343">
    <property type="component" value="Unassembled WGS sequence"/>
</dbReference>
<comment type="catalytic activity">
    <reaction evidence="1">
        <text>adenylyl-molybdopterin + molybdate = Mo-molybdopterin + AMP + H(+)</text>
        <dbReference type="Rhea" id="RHEA:35047"/>
        <dbReference type="ChEBI" id="CHEBI:15378"/>
        <dbReference type="ChEBI" id="CHEBI:36264"/>
        <dbReference type="ChEBI" id="CHEBI:62727"/>
        <dbReference type="ChEBI" id="CHEBI:71302"/>
        <dbReference type="ChEBI" id="CHEBI:456215"/>
    </reaction>
</comment>
<dbReference type="SMART" id="SM00852">
    <property type="entry name" value="MoCF_biosynth"/>
    <property type="match status" value="1"/>
</dbReference>
<comment type="pathway">
    <text evidence="1">Cofactor biosynthesis; molybdopterin biosynthesis.</text>
</comment>
<reference evidence="3 4" key="1">
    <citation type="submission" date="2019-07" db="EMBL/GenBank/DDBJ databases">
        <title>Genomic Encyclopedia of Type Strains, Phase I: the one thousand microbial genomes (KMG-I) project.</title>
        <authorList>
            <person name="Kyrpides N."/>
        </authorList>
    </citation>
    <scope>NUCLEOTIDE SEQUENCE [LARGE SCALE GENOMIC DNA]</scope>
    <source>
        <strain evidence="3 4">DSM 13558</strain>
    </source>
</reference>
<dbReference type="Gene3D" id="3.40.980.10">
    <property type="entry name" value="MoaB/Mog-like domain"/>
    <property type="match status" value="1"/>
</dbReference>
<name>A0A562J6D1_9FIRM</name>
<dbReference type="InterPro" id="IPR038987">
    <property type="entry name" value="MoeA-like"/>
</dbReference>
<dbReference type="Pfam" id="PF00994">
    <property type="entry name" value="MoCF_biosynth"/>
    <property type="match status" value="1"/>
</dbReference>